<dbReference type="Proteomes" id="UP000729402">
    <property type="component" value="Unassembled WGS sequence"/>
</dbReference>
<evidence type="ECO:0000256" key="18">
    <source>
        <dbReference type="SAM" id="Phobius"/>
    </source>
</evidence>
<dbReference type="Pfam" id="PF07714">
    <property type="entry name" value="PK_Tyr_Ser-Thr"/>
    <property type="match status" value="1"/>
</dbReference>
<evidence type="ECO:0000313" key="22">
    <source>
        <dbReference type="Proteomes" id="UP000729402"/>
    </source>
</evidence>
<keyword evidence="6 18" id="KW-0812">Transmembrane</keyword>
<reference evidence="21" key="1">
    <citation type="journal article" date="2021" name="bioRxiv">
        <title>Whole Genome Assembly and Annotation of Northern Wild Rice, Zizania palustris L., Supports a Whole Genome Duplication in the Zizania Genus.</title>
        <authorList>
            <person name="Haas M."/>
            <person name="Kono T."/>
            <person name="Macchietto M."/>
            <person name="Millas R."/>
            <person name="McGilp L."/>
            <person name="Shao M."/>
            <person name="Duquette J."/>
            <person name="Hirsch C.N."/>
            <person name="Kimball J."/>
        </authorList>
    </citation>
    <scope>NUCLEOTIDE SEQUENCE</scope>
    <source>
        <tissue evidence="21">Fresh leaf tissue</tissue>
    </source>
</reference>
<evidence type="ECO:0000259" key="20">
    <source>
        <dbReference type="PROSITE" id="PS50011"/>
    </source>
</evidence>
<protein>
    <recommendedName>
        <fullName evidence="2">non-specific serine/threonine protein kinase</fullName>
        <ecNumber evidence="2">2.7.11.1</ecNumber>
    </recommendedName>
</protein>
<dbReference type="PANTHER" id="PTHR48006">
    <property type="entry name" value="LEUCINE-RICH REPEAT-CONTAINING PROTEIN DDB_G0281931-RELATED"/>
    <property type="match status" value="1"/>
</dbReference>
<evidence type="ECO:0000256" key="8">
    <source>
        <dbReference type="ARBA" id="ARBA00022737"/>
    </source>
</evidence>
<dbReference type="InterPro" id="IPR001245">
    <property type="entry name" value="Ser-Thr/Tyr_kinase_cat_dom"/>
</dbReference>
<dbReference type="EC" id="2.7.11.1" evidence="2"/>
<dbReference type="OrthoDB" id="676979at2759"/>
<evidence type="ECO:0000256" key="14">
    <source>
        <dbReference type="ARBA" id="ARBA00023170"/>
    </source>
</evidence>
<gene>
    <name evidence="21" type="ORF">GUJ93_ZPchr0012g18827</name>
</gene>
<keyword evidence="11" id="KW-0067">ATP-binding</keyword>
<evidence type="ECO:0000256" key="9">
    <source>
        <dbReference type="ARBA" id="ARBA00022741"/>
    </source>
</evidence>
<keyword evidence="12 18" id="KW-1133">Transmembrane helix</keyword>
<feature type="transmembrane region" description="Helical" evidence="18">
    <location>
        <begin position="355"/>
        <end position="378"/>
    </location>
</feature>
<evidence type="ECO:0000256" key="6">
    <source>
        <dbReference type="ARBA" id="ARBA00022692"/>
    </source>
</evidence>
<name>A0A8J6BT36_ZIZPA</name>
<evidence type="ECO:0000256" key="3">
    <source>
        <dbReference type="ARBA" id="ARBA00022527"/>
    </source>
</evidence>
<dbReference type="PROSITE" id="PS50011">
    <property type="entry name" value="PROTEIN_KINASE_DOM"/>
    <property type="match status" value="1"/>
</dbReference>
<dbReference type="AlphaFoldDB" id="A0A8J6BT36"/>
<comment type="catalytic activity">
    <reaction evidence="17">
        <text>L-seryl-[protein] + ATP = O-phospho-L-seryl-[protein] + ADP + H(+)</text>
        <dbReference type="Rhea" id="RHEA:17989"/>
        <dbReference type="Rhea" id="RHEA-COMP:9863"/>
        <dbReference type="Rhea" id="RHEA-COMP:11604"/>
        <dbReference type="ChEBI" id="CHEBI:15378"/>
        <dbReference type="ChEBI" id="CHEBI:29999"/>
        <dbReference type="ChEBI" id="CHEBI:30616"/>
        <dbReference type="ChEBI" id="CHEBI:83421"/>
        <dbReference type="ChEBI" id="CHEBI:456216"/>
        <dbReference type="EC" id="2.7.11.1"/>
    </reaction>
</comment>
<evidence type="ECO:0000256" key="13">
    <source>
        <dbReference type="ARBA" id="ARBA00023136"/>
    </source>
</evidence>
<dbReference type="GO" id="GO:0004674">
    <property type="term" value="F:protein serine/threonine kinase activity"/>
    <property type="evidence" value="ECO:0007669"/>
    <property type="project" value="UniProtKB-KW"/>
</dbReference>
<dbReference type="InterPro" id="IPR001611">
    <property type="entry name" value="Leu-rich_rpt"/>
</dbReference>
<evidence type="ECO:0000256" key="7">
    <source>
        <dbReference type="ARBA" id="ARBA00022729"/>
    </source>
</evidence>
<dbReference type="InterPro" id="IPR000719">
    <property type="entry name" value="Prot_kinase_dom"/>
</dbReference>
<keyword evidence="22" id="KW-1185">Reference proteome</keyword>
<evidence type="ECO:0000256" key="4">
    <source>
        <dbReference type="ARBA" id="ARBA00022614"/>
    </source>
</evidence>
<comment type="subcellular location">
    <subcellularLocation>
        <location evidence="1">Membrane</location>
        <topology evidence="1">Single-pass type I membrane protein</topology>
    </subcellularLocation>
</comment>
<evidence type="ECO:0000256" key="2">
    <source>
        <dbReference type="ARBA" id="ARBA00012513"/>
    </source>
</evidence>
<keyword evidence="15" id="KW-0325">Glycoprotein</keyword>
<evidence type="ECO:0000256" key="5">
    <source>
        <dbReference type="ARBA" id="ARBA00022679"/>
    </source>
</evidence>
<keyword evidence="8" id="KW-0677">Repeat</keyword>
<feature type="chain" id="PRO_5035299293" description="non-specific serine/threonine protein kinase" evidence="19">
    <location>
        <begin position="27"/>
        <end position="756"/>
    </location>
</feature>
<keyword evidence="3" id="KW-0723">Serine/threonine-protein kinase</keyword>
<evidence type="ECO:0000256" key="16">
    <source>
        <dbReference type="ARBA" id="ARBA00047899"/>
    </source>
</evidence>
<evidence type="ECO:0000256" key="12">
    <source>
        <dbReference type="ARBA" id="ARBA00022989"/>
    </source>
</evidence>
<keyword evidence="4" id="KW-0433">Leucine-rich repeat</keyword>
<dbReference type="InterPro" id="IPR051824">
    <property type="entry name" value="LRR_Rcpt-Like_S/T_Kinase"/>
</dbReference>
<organism evidence="21 22">
    <name type="scientific">Zizania palustris</name>
    <name type="common">Northern wild rice</name>
    <dbReference type="NCBI Taxonomy" id="103762"/>
    <lineage>
        <taxon>Eukaryota</taxon>
        <taxon>Viridiplantae</taxon>
        <taxon>Streptophyta</taxon>
        <taxon>Embryophyta</taxon>
        <taxon>Tracheophyta</taxon>
        <taxon>Spermatophyta</taxon>
        <taxon>Magnoliopsida</taxon>
        <taxon>Liliopsida</taxon>
        <taxon>Poales</taxon>
        <taxon>Poaceae</taxon>
        <taxon>BOP clade</taxon>
        <taxon>Oryzoideae</taxon>
        <taxon>Oryzeae</taxon>
        <taxon>Zizaniinae</taxon>
        <taxon>Zizania</taxon>
    </lineage>
</organism>
<keyword evidence="13 18" id="KW-0472">Membrane</keyword>
<keyword evidence="5" id="KW-0808">Transferase</keyword>
<sequence>MDSYSRSKRVTLLLVVLLCVSTLVAAQPLVSSQAKTLFWVRRLLGFPSALDALPGAPDPCALPPTPALTVACAGGQVTELSILGDRVPDAAWRTALPSNFSAEALFTTLTRLPALSRLSLVALGLWGTLPGAKLHRLQALQALNLSSNYFYGAVPEQFSRIYSLQSLVLSRNWLNGTVPPLSGLAFLDELDLGHNKLGPIFPEVGKAVVRLVLADNNFTGKIPAGVSSLGQLQFLDVSGNQLQGWIPSSIFALPALRYINLSRNQLAGQLPASTACADALEFVDVSANLLTGTRPSCMQGNSSTRTVLDAGNCFADAKLQRPSTYCNPGALAAVLPPPQGNGGGRGGGKGGDVGMILGIVGGVVAGALLIALVMMAVLRKARRQHPEVSVLPKSPLATPARKANGGKAPAKVTQKIVTSADKRHASQAARVNTLEVPAYRVYTLEELQEATNNFGSPSLIKNCPISKHYNGQLQDGSRVLVRCLRLKPKYSPQSLTQYMDIISKLRHRHLVSIIGHCIVDDQENPNIASSVYLVSECVTNGSLRSHLTEWRKREMLKWPQRVSAVIGVARGIQFLHDVTAPGILRNDLHIENILLDKTLTSKVSNFNLPMISTSKNGKIFSETPFAVNEDNNHGSVQSAEQGDEDDIYQFGLILLEVITGKPTDSHQELDSLKAQLSEALNEDPDMLRDMVDPTIRGTFAVDSLSTVTEIALNCTAGAPSDRPSIDDVLWNLQYSMQVQDGWASSESLSLSTRSQA</sequence>
<evidence type="ECO:0000256" key="11">
    <source>
        <dbReference type="ARBA" id="ARBA00022840"/>
    </source>
</evidence>
<dbReference type="EMBL" id="JAAALK010000080">
    <property type="protein sequence ID" value="KAG8094619.1"/>
    <property type="molecule type" value="Genomic_DNA"/>
</dbReference>
<keyword evidence="14" id="KW-0675">Receptor</keyword>
<evidence type="ECO:0000256" key="10">
    <source>
        <dbReference type="ARBA" id="ARBA00022777"/>
    </source>
</evidence>
<dbReference type="FunFam" id="3.80.10.10:FF:000673">
    <property type="entry name" value="Probable LRR receptor-like serine/threonine-protein kinase At2g02780"/>
    <property type="match status" value="1"/>
</dbReference>
<keyword evidence="10" id="KW-0418">Kinase</keyword>
<feature type="signal peptide" evidence="19">
    <location>
        <begin position="1"/>
        <end position="26"/>
    </location>
</feature>
<reference evidence="21" key="2">
    <citation type="submission" date="2021-02" db="EMBL/GenBank/DDBJ databases">
        <authorList>
            <person name="Kimball J.A."/>
            <person name="Haas M.W."/>
            <person name="Macchietto M."/>
            <person name="Kono T."/>
            <person name="Duquette J."/>
            <person name="Shao M."/>
        </authorList>
    </citation>
    <scope>NUCLEOTIDE SEQUENCE</scope>
    <source>
        <tissue evidence="21">Fresh leaf tissue</tissue>
    </source>
</reference>
<proteinExistence type="predicted"/>
<evidence type="ECO:0000256" key="19">
    <source>
        <dbReference type="SAM" id="SignalP"/>
    </source>
</evidence>
<keyword evidence="9" id="KW-0547">Nucleotide-binding</keyword>
<dbReference type="Pfam" id="PF13855">
    <property type="entry name" value="LRR_8"/>
    <property type="match status" value="2"/>
</dbReference>
<comment type="caution">
    <text evidence="21">The sequence shown here is derived from an EMBL/GenBank/DDBJ whole genome shotgun (WGS) entry which is preliminary data.</text>
</comment>
<dbReference type="GO" id="GO:0016020">
    <property type="term" value="C:membrane"/>
    <property type="evidence" value="ECO:0007669"/>
    <property type="project" value="UniProtKB-SubCell"/>
</dbReference>
<evidence type="ECO:0000313" key="21">
    <source>
        <dbReference type="EMBL" id="KAG8094619.1"/>
    </source>
</evidence>
<keyword evidence="7 19" id="KW-0732">Signal</keyword>
<dbReference type="PANTHER" id="PTHR48006:SF73">
    <property type="entry name" value="PROTEIN KINASE DOMAIN-CONTAINING PROTEIN"/>
    <property type="match status" value="1"/>
</dbReference>
<comment type="catalytic activity">
    <reaction evidence="16">
        <text>L-threonyl-[protein] + ATP = O-phospho-L-threonyl-[protein] + ADP + H(+)</text>
        <dbReference type="Rhea" id="RHEA:46608"/>
        <dbReference type="Rhea" id="RHEA-COMP:11060"/>
        <dbReference type="Rhea" id="RHEA-COMP:11605"/>
        <dbReference type="ChEBI" id="CHEBI:15378"/>
        <dbReference type="ChEBI" id="CHEBI:30013"/>
        <dbReference type="ChEBI" id="CHEBI:30616"/>
        <dbReference type="ChEBI" id="CHEBI:61977"/>
        <dbReference type="ChEBI" id="CHEBI:456216"/>
        <dbReference type="EC" id="2.7.11.1"/>
    </reaction>
</comment>
<evidence type="ECO:0000256" key="1">
    <source>
        <dbReference type="ARBA" id="ARBA00004479"/>
    </source>
</evidence>
<dbReference type="FunFam" id="3.80.10.10:FF:000041">
    <property type="entry name" value="LRR receptor-like serine/threonine-protein kinase ERECTA"/>
    <property type="match status" value="1"/>
</dbReference>
<feature type="domain" description="Protein kinase" evidence="20">
    <location>
        <begin position="443"/>
        <end position="734"/>
    </location>
</feature>
<dbReference type="FunFam" id="1.10.510.10:FF:000431">
    <property type="entry name" value="Putative inactive leucine-rich repeat receptor-like protein kinase"/>
    <property type="match status" value="1"/>
</dbReference>
<evidence type="ECO:0000256" key="17">
    <source>
        <dbReference type="ARBA" id="ARBA00048679"/>
    </source>
</evidence>
<dbReference type="GO" id="GO:0005524">
    <property type="term" value="F:ATP binding"/>
    <property type="evidence" value="ECO:0007669"/>
    <property type="project" value="UniProtKB-KW"/>
</dbReference>
<accession>A0A8J6BT36</accession>
<evidence type="ECO:0000256" key="15">
    <source>
        <dbReference type="ARBA" id="ARBA00023180"/>
    </source>
</evidence>